<dbReference type="Proteomes" id="UP000198211">
    <property type="component" value="Unassembled WGS sequence"/>
</dbReference>
<dbReference type="EMBL" id="NBNE01000929">
    <property type="protein sequence ID" value="OWZ16467.1"/>
    <property type="molecule type" value="Genomic_DNA"/>
</dbReference>
<evidence type="ECO:0008006" key="3">
    <source>
        <dbReference type="Google" id="ProtNLM"/>
    </source>
</evidence>
<evidence type="ECO:0000313" key="2">
    <source>
        <dbReference type="Proteomes" id="UP000198211"/>
    </source>
</evidence>
<gene>
    <name evidence="1" type="ORF">PHMEG_0009737</name>
</gene>
<keyword evidence="2" id="KW-1185">Reference proteome</keyword>
<proteinExistence type="predicted"/>
<dbReference type="SUPFAM" id="SSF54001">
    <property type="entry name" value="Cysteine proteinases"/>
    <property type="match status" value="1"/>
</dbReference>
<reference evidence="2" key="1">
    <citation type="submission" date="2017-03" db="EMBL/GenBank/DDBJ databases">
        <title>Phytopthora megakarya and P. palmivora, two closely related causual agents of cacao black pod achieved similar genome size and gene model numbers by different mechanisms.</title>
        <authorList>
            <person name="Ali S."/>
            <person name="Shao J."/>
            <person name="Larry D.J."/>
            <person name="Kronmiller B."/>
            <person name="Shen D."/>
            <person name="Strem M.D."/>
            <person name="Melnick R.L."/>
            <person name="Guiltinan M.J."/>
            <person name="Tyler B.M."/>
            <person name="Meinhardt L.W."/>
            <person name="Bailey B.A."/>
        </authorList>
    </citation>
    <scope>NUCLEOTIDE SEQUENCE [LARGE SCALE GENOMIC DNA]</scope>
    <source>
        <strain evidence="2">zdho120</strain>
    </source>
</reference>
<organism evidence="1 2">
    <name type="scientific">Phytophthora megakarya</name>
    <dbReference type="NCBI Taxonomy" id="4795"/>
    <lineage>
        <taxon>Eukaryota</taxon>
        <taxon>Sar</taxon>
        <taxon>Stramenopiles</taxon>
        <taxon>Oomycota</taxon>
        <taxon>Peronosporomycetes</taxon>
        <taxon>Peronosporales</taxon>
        <taxon>Peronosporaceae</taxon>
        <taxon>Phytophthora</taxon>
    </lineage>
</organism>
<dbReference type="OrthoDB" id="94677at2759"/>
<name>A0A225WHI3_9STRA</name>
<protein>
    <recommendedName>
        <fullName evidence="3">Ubiquitin-like protease family profile domain-containing protein</fullName>
    </recommendedName>
</protein>
<comment type="caution">
    <text evidence="1">The sequence shown here is derived from an EMBL/GenBank/DDBJ whole genome shotgun (WGS) entry which is preliminary data.</text>
</comment>
<sequence length="335" mass="38020">MVMKDDFLSACMAHSHRVRADGSKHDYNFVISHALAIKLDAVVKPEKNKRPPLNYVSNKAPGDVHEEIVASLAEGPASSTVVQSVYYRSSTIYAESASNGVPIWIGFNRAMWMTYWEYRICSMKKLVRLSSHLNRPVTNTYNWQLKPSFDSIFSLGSGEGTVKLGNLVGMLSRNRMLSDTIIDFRVRCICNWVEDSYAMGLFAPTFGSPRSPTTRISRCHFVALPLHPNAINWGVVMVRIAYHLEQPRLTPYFYEPLWSNAYRKKTERSVEANRVWIDGPKQPDGTSCGVLCIVHVYDMLNDYSRLARGAVTEEDVAIMSLCIMWMILMQPYLTT</sequence>
<accession>A0A225WHI3</accession>
<dbReference type="STRING" id="4795.A0A225WHI3"/>
<dbReference type="AlphaFoldDB" id="A0A225WHI3"/>
<dbReference type="InterPro" id="IPR038765">
    <property type="entry name" value="Papain-like_cys_pep_sf"/>
</dbReference>
<evidence type="ECO:0000313" key="1">
    <source>
        <dbReference type="EMBL" id="OWZ16467.1"/>
    </source>
</evidence>